<dbReference type="KEGG" id="harc:HARCEL1_11150"/>
<keyword evidence="2" id="KW-0012">Acyltransferase</keyword>
<dbReference type="InterPro" id="IPR050832">
    <property type="entry name" value="Bact_Acetyltransf"/>
</dbReference>
<dbReference type="Gene3D" id="3.40.630.30">
    <property type="match status" value="1"/>
</dbReference>
<organism evidence="4 5">
    <name type="scientific">Halococcoides cellulosivorans</name>
    <dbReference type="NCBI Taxonomy" id="1679096"/>
    <lineage>
        <taxon>Archaea</taxon>
        <taxon>Methanobacteriati</taxon>
        <taxon>Methanobacteriota</taxon>
        <taxon>Stenosarchaea group</taxon>
        <taxon>Halobacteria</taxon>
        <taxon>Halobacteriales</taxon>
        <taxon>Haloarculaceae</taxon>
        <taxon>Halococcoides</taxon>
    </lineage>
</organism>
<dbReference type="EMBL" id="CP028858">
    <property type="protein sequence ID" value="AWB28220.1"/>
    <property type="molecule type" value="Genomic_DNA"/>
</dbReference>
<dbReference type="Proteomes" id="UP000244727">
    <property type="component" value="Chromosome"/>
</dbReference>
<dbReference type="GO" id="GO:0016747">
    <property type="term" value="F:acyltransferase activity, transferring groups other than amino-acyl groups"/>
    <property type="evidence" value="ECO:0007669"/>
    <property type="project" value="InterPro"/>
</dbReference>
<reference evidence="4 5" key="1">
    <citation type="submission" date="2018-04" db="EMBL/GenBank/DDBJ databases">
        <title>Halococcoides cellulosivorans gen. nov., sp. nov., an extremely halophilic cellulose-utilizing haloarchaeon from hypersaline lakes.</title>
        <authorList>
            <person name="Sorokin D.Y."/>
            <person name="Toshchakov S.V."/>
            <person name="Samarov N.I."/>
            <person name="Korzhenkov A."/>
            <person name="Kublanov I.V."/>
        </authorList>
    </citation>
    <scope>NUCLEOTIDE SEQUENCE [LARGE SCALE GENOMIC DNA]</scope>
    <source>
        <strain evidence="4 5">HArcel1</strain>
    </source>
</reference>
<name>A0A2R4X346_9EURY</name>
<dbReference type="InterPro" id="IPR016181">
    <property type="entry name" value="Acyl_CoA_acyltransferase"/>
</dbReference>
<evidence type="ECO:0000313" key="4">
    <source>
        <dbReference type="EMBL" id="AWB28220.1"/>
    </source>
</evidence>
<dbReference type="PANTHER" id="PTHR43877">
    <property type="entry name" value="AMINOALKYLPHOSPHONATE N-ACETYLTRANSFERASE-RELATED-RELATED"/>
    <property type="match status" value="1"/>
</dbReference>
<evidence type="ECO:0000256" key="2">
    <source>
        <dbReference type="ARBA" id="ARBA00023315"/>
    </source>
</evidence>
<dbReference type="InterPro" id="IPR000182">
    <property type="entry name" value="GNAT_dom"/>
</dbReference>
<evidence type="ECO:0000313" key="5">
    <source>
        <dbReference type="Proteomes" id="UP000244727"/>
    </source>
</evidence>
<protein>
    <submittedName>
        <fullName evidence="4">Ribosomal-protein-alanine N-acetyltransferase RimI</fullName>
    </submittedName>
</protein>
<evidence type="ECO:0000256" key="1">
    <source>
        <dbReference type="ARBA" id="ARBA00022679"/>
    </source>
</evidence>
<sequence length="151" mass="16003">MSDSPVVRGARRRDLDAVAAIERASFDAPWPREAFAALVDAPGFLVYDRRDAIEGFVVGTLESCPDGPCGHIKDLAVAPAARGAGVGRHLCGVATERLHDAGAGVVGLEVRPSNAAAIACYRAVGYREHGREAAYYEDGEDAVLFVHRRSG</sequence>
<keyword evidence="1 4" id="KW-0808">Transferase</keyword>
<dbReference type="PANTHER" id="PTHR43877:SF2">
    <property type="entry name" value="AMINOALKYLPHOSPHONATE N-ACETYLTRANSFERASE-RELATED"/>
    <property type="match status" value="1"/>
</dbReference>
<dbReference type="SUPFAM" id="SSF55729">
    <property type="entry name" value="Acyl-CoA N-acyltransferases (Nat)"/>
    <property type="match status" value="1"/>
</dbReference>
<evidence type="ECO:0000259" key="3">
    <source>
        <dbReference type="PROSITE" id="PS51186"/>
    </source>
</evidence>
<gene>
    <name evidence="4" type="ORF">HARCEL1_11150</name>
</gene>
<accession>A0A2R4X346</accession>
<proteinExistence type="predicted"/>
<dbReference type="CDD" id="cd04301">
    <property type="entry name" value="NAT_SF"/>
    <property type="match status" value="1"/>
</dbReference>
<dbReference type="GeneID" id="36513071"/>
<dbReference type="AlphaFoldDB" id="A0A2R4X346"/>
<dbReference type="RefSeq" id="WP_108383553.1">
    <property type="nucleotide sequence ID" value="NZ_CP028858.1"/>
</dbReference>
<dbReference type="PROSITE" id="PS51186">
    <property type="entry name" value="GNAT"/>
    <property type="match status" value="1"/>
</dbReference>
<dbReference type="Pfam" id="PF00583">
    <property type="entry name" value="Acetyltransf_1"/>
    <property type="match status" value="1"/>
</dbReference>
<keyword evidence="5" id="KW-1185">Reference proteome</keyword>
<feature type="domain" description="N-acetyltransferase" evidence="3">
    <location>
        <begin position="5"/>
        <end position="150"/>
    </location>
</feature>